<organism evidence="1">
    <name type="scientific">marine sediment metagenome</name>
    <dbReference type="NCBI Taxonomy" id="412755"/>
    <lineage>
        <taxon>unclassified sequences</taxon>
        <taxon>metagenomes</taxon>
        <taxon>ecological metagenomes</taxon>
    </lineage>
</organism>
<dbReference type="AlphaFoldDB" id="X0UQW8"/>
<feature type="non-terminal residue" evidence="1">
    <location>
        <position position="64"/>
    </location>
</feature>
<comment type="caution">
    <text evidence="1">The sequence shown here is derived from an EMBL/GenBank/DDBJ whole genome shotgun (WGS) entry which is preliminary data.</text>
</comment>
<dbReference type="InterPro" id="IPR010921">
    <property type="entry name" value="Trp_repressor/repl_initiator"/>
</dbReference>
<evidence type="ECO:0000313" key="1">
    <source>
        <dbReference type="EMBL" id="GAG02688.1"/>
    </source>
</evidence>
<gene>
    <name evidence="1" type="ORF">S01H1_34313</name>
</gene>
<dbReference type="EMBL" id="BARS01021359">
    <property type="protein sequence ID" value="GAG02688.1"/>
    <property type="molecule type" value="Genomic_DNA"/>
</dbReference>
<reference evidence="1" key="1">
    <citation type="journal article" date="2014" name="Front. Microbiol.">
        <title>High frequency of phylogenetically diverse reductive dehalogenase-homologous genes in deep subseafloor sedimentary metagenomes.</title>
        <authorList>
            <person name="Kawai M."/>
            <person name="Futagami T."/>
            <person name="Toyoda A."/>
            <person name="Takaki Y."/>
            <person name="Nishi S."/>
            <person name="Hori S."/>
            <person name="Arai W."/>
            <person name="Tsubouchi T."/>
            <person name="Morono Y."/>
            <person name="Uchiyama I."/>
            <person name="Ito T."/>
            <person name="Fujiyama A."/>
            <person name="Inagaki F."/>
            <person name="Takami H."/>
        </authorList>
    </citation>
    <scope>NUCLEOTIDE SEQUENCE</scope>
    <source>
        <strain evidence="1">Expedition CK06-06</strain>
    </source>
</reference>
<dbReference type="Pfam" id="PF13384">
    <property type="entry name" value="HTH_23"/>
    <property type="match status" value="1"/>
</dbReference>
<dbReference type="SUPFAM" id="SSF48295">
    <property type="entry name" value="TrpR-like"/>
    <property type="match status" value="1"/>
</dbReference>
<evidence type="ECO:0008006" key="2">
    <source>
        <dbReference type="Google" id="ProtNLM"/>
    </source>
</evidence>
<name>X0UQW8_9ZZZZ</name>
<dbReference type="InterPro" id="IPR036388">
    <property type="entry name" value="WH-like_DNA-bd_sf"/>
</dbReference>
<proteinExistence type="predicted"/>
<accession>X0UQW8</accession>
<dbReference type="GO" id="GO:0043565">
    <property type="term" value="F:sequence-specific DNA binding"/>
    <property type="evidence" value="ECO:0007669"/>
    <property type="project" value="InterPro"/>
</dbReference>
<sequence>MRHTQAEKYEIIRMVEESQISTRRTLAELQVPQSMFYDWYKRYVDQGYDGLADRKSSLRQFWNR</sequence>
<dbReference type="Gene3D" id="1.10.10.10">
    <property type="entry name" value="Winged helix-like DNA-binding domain superfamily/Winged helix DNA-binding domain"/>
    <property type="match status" value="1"/>
</dbReference>
<protein>
    <recommendedName>
        <fullName evidence="2">DNA-binding domain-containing protein</fullName>
    </recommendedName>
</protein>